<dbReference type="SUPFAM" id="SSF54849">
    <property type="entry name" value="GroEL-intermediate domain like"/>
    <property type="match status" value="2"/>
</dbReference>
<dbReference type="GO" id="GO:0006281">
    <property type="term" value="P:DNA repair"/>
    <property type="evidence" value="ECO:0007669"/>
    <property type="project" value="InterPro"/>
</dbReference>
<dbReference type="CDD" id="cd00009">
    <property type="entry name" value="AAA"/>
    <property type="match status" value="1"/>
</dbReference>
<dbReference type="EMBL" id="CAMXCT020002380">
    <property type="protein sequence ID" value="CAL1151165.1"/>
    <property type="molecule type" value="Genomic_DNA"/>
</dbReference>
<dbReference type="Pfam" id="PF02954">
    <property type="entry name" value="HTH_8"/>
    <property type="match status" value="1"/>
</dbReference>
<feature type="compositionally biased region" description="Pro residues" evidence="13">
    <location>
        <begin position="460"/>
        <end position="470"/>
    </location>
</feature>
<dbReference type="GO" id="GO:0006355">
    <property type="term" value="P:regulation of DNA-templated transcription"/>
    <property type="evidence" value="ECO:0007669"/>
    <property type="project" value="InterPro"/>
</dbReference>
<dbReference type="GO" id="GO:0140662">
    <property type="term" value="F:ATP-dependent protein folding chaperone"/>
    <property type="evidence" value="ECO:0007669"/>
    <property type="project" value="InterPro"/>
</dbReference>
<feature type="compositionally biased region" description="Low complexity" evidence="13">
    <location>
        <begin position="367"/>
        <end position="391"/>
    </location>
</feature>
<dbReference type="Pfam" id="PF00166">
    <property type="entry name" value="Cpn10"/>
    <property type="match status" value="1"/>
</dbReference>
<dbReference type="PROSITE" id="PS50045">
    <property type="entry name" value="SIGMA54_INTERACT_4"/>
    <property type="match status" value="1"/>
</dbReference>
<dbReference type="SUPFAM" id="SSF50129">
    <property type="entry name" value="GroES-like"/>
    <property type="match status" value="1"/>
</dbReference>
<dbReference type="SUPFAM" id="SSF52029">
    <property type="entry name" value="GroEL apical domain-like"/>
    <property type="match status" value="2"/>
</dbReference>
<evidence type="ECO:0000313" key="16">
    <source>
        <dbReference type="EMBL" id="CAI3997790.1"/>
    </source>
</evidence>
<evidence type="ECO:0000256" key="2">
    <source>
        <dbReference type="ARBA" id="ARBA00006975"/>
    </source>
</evidence>
<comment type="caution">
    <text evidence="16">The sequence shown here is derived from an EMBL/GenBank/DDBJ whole genome shotgun (WGS) entry which is preliminary data.</text>
</comment>
<evidence type="ECO:0000256" key="5">
    <source>
        <dbReference type="ARBA" id="ARBA00023015"/>
    </source>
</evidence>
<dbReference type="InterPro" id="IPR002078">
    <property type="entry name" value="Sigma_54_int"/>
</dbReference>
<dbReference type="FunFam" id="2.30.33.40:FF:000001">
    <property type="entry name" value="10 kDa chaperonin"/>
    <property type="match status" value="1"/>
</dbReference>
<dbReference type="SUPFAM" id="SSF52540">
    <property type="entry name" value="P-loop containing nucleoside triphosphate hydrolases"/>
    <property type="match status" value="1"/>
</dbReference>
<dbReference type="InterPro" id="IPR017961">
    <property type="entry name" value="DNA_pol_Y-fam_little_finger"/>
</dbReference>
<dbReference type="PROSITE" id="PS00296">
    <property type="entry name" value="CHAPERONINS_CPN60"/>
    <property type="match status" value="1"/>
</dbReference>
<dbReference type="EMBL" id="CAMXCT030002380">
    <property type="protein sequence ID" value="CAL4785102.1"/>
    <property type="molecule type" value="Genomic_DNA"/>
</dbReference>
<dbReference type="CDD" id="cd00320">
    <property type="entry name" value="cpn10"/>
    <property type="match status" value="1"/>
</dbReference>
<sequence>MPLMSTTQAESPCAQPIVGVSNWARDIHAEIESTAPFPSNVLICGPTGTGKELVAQEIHRRSPRASGPFVAVNCAAVAPSLFESQLFGHVKGSFTGADSDATGYFRAADGGTLFLDEIGELDLALQAKLLRVLQEGAVTPVGGHGAMPVDVRIVAATNRELIDEAAAGRFREDLFYRLAVAVLRTVPLAERPEDIHLISQFLISKLCHGARMPFKPLSSEAEARLIGHGWPGNVRELQNVLERALMRAKGPLVQAEDIVLDRGPTTPSPQRDSAAAADEPSDTGLVLRQAMQAGGGWPTMKQFERYVLEMTLARTEFNQTEAARVLEMTRGSLYRRLKEHRIDRKRPRDARRNRETSVAVAGFSRLAARSPASASTPLARSPRGAARAGGRSEVAEDESLRSFGFFNRLPRNTLRRSARESRRVLAPLVQRRVASAANAAARKSERRTRHEMSHREGPRLPTPNPPPPGGGKPVGLDRRTAVGGPTRPRRKPHLDQPRDHGVAACPEPPRLGLAHRRDANRHAGAATARTAARDRTGARREGGPRLGVRRSFGGDNHAARLANGPRAKLLILIKTTSPPRIHSRRSLMHATASPSTPLVDDLYDSELLEFDHTDAGKTDRRRVLMPTGRDSNAKRARYRAMASYRKRNGSNPGRRRDCRRGAARLMKTNITLLASFVVLAVATQAATAQFVTFNDRAAFIAALDSTLINDDLNRYAPSDIDFENTSVNTVSAGNPLMGFDVSHVGDEITTQFVNGSLTNSANTGNATPDMQFLLDLAGVTGAFGSASNVADTATITNQTATVNAFGFDTFGFNDQGQSFLVDPGTLGVEMGVTTTVVDSAGNSADFTVAASDPFFGVIAFTGGATIDTITLSANTTFASSGTEFIALDNFVGGTSSVPDEAGTADRQDLGMPRRLGLAAWRRRLRNRRRAGFGDRVVVLDRAAADADRADHFARAVLDRHAAGERDQAAVAVLDAVQRAARLRELADRAGRHVEVAGGAGLDLRDVDRALPGAVLLGERGQVAAGVDHGDVHQRPDLLRLLDRGGDDGLGLLERDPNGRLEGSILYKSMVSVDWLFLDMNAFFASAEQQMRPELRGRPVAVVPTETDRTCCIAASYEARAWGVKTGTNVGQARRQCPGLVLVKGRHEDYVRIHHQILAAVETVLPIHKVCSVDEMVCPLAPPDRPVPQARLVAERVKRAIARDVGPYLRCSIGLAPNRFLAKVASNLQKPDGLSVITREELPHRLHRLDLEDLHGIGRNMRRRLESHGVRNTRQLCALSRDAMVDVWESVVGAQWWHWLRGEETAERLDVRRSVSHSHVLPPAQRTPDGARAVMVRLLHKAAARLRRLEHVASRIEFSVGFADGRPKWRARSPLARTSDTPTMLRVLDEAWRRNPPEGRPIKPSVWLTRLTPATQTPRSLFPEEQTARRAAETMDAVNAQFGPNSMYFASMHTTREAAPLRIAFTNIPDVKAEMAPNPPAAARGLGPTPRWHGGCFYCPAEKVILAVAKQMVFEDDARKPLAAGVEKLARAVKSTLGPRGRNAVLDKGWGSPKVTKDGVTVAEDIDLDDPYENLGAQLVKEAASKTNDVAGDGTTTATVLAEGIFREGLKMLAAGADPMALSRGINKAVEAVSAAVLKLADPIEVKDKKSLQHIATIAGNNDPSIGSVLADAFGKVGKDGVITVEEGRGSETTVEVVEGMQFDRGYLSPHFVTDEDDMEAVLENAQILIFEEKISSAKLLVPLLEAVSKSGKPLLIIAEDVEGEALATLVVNKLRGIVQVCAVKAPGYGDRRKAMLGDIATLTGGSAIFKDLGIKLDGVQLTDLGKAKKVIVESGNTTIVGGAGAKDAILGRADQIRAEIETTDSDYDREKLQERLAKIAGGVAQIKVGASTESEMKERKDLFDDARAATHAALEEGVVPGGGVALLRSEKALAKLDLEGDEKLGANIVENVLSYPLACIAENAGVDGEVVVNRVRKLKGKTEGYNADKDDYVDLVSAGVIDPAKVVRTSLQNAASVAALLLTTESLVADIPVEEEEAAGGHDHDHGMGGMGGGMPGMGGMGGMGTQSMAKGINLRPLDDRVVVHPLEAEEVTSGGIVLPDSAREKPQRGKVVAVGAGKLLDSGERGALSVAVGDEVIYGKYGGSEVEVGGEEYKILRESDLLAKEPLMAKQLMFDDAARAKVIAGVDKLADAVAVTMGPTGRNVIINKSFGGPTVTKDGVTVSKEVELEDPFENMGAKLVHEVADKTSKFAGDGTTTATVLARAILKEGARNIVAGSNPTAVRRGIDKAAAAVCEQLDSASKKVSSKEEIAQVGAISANNDRVIGDLLADAMEKVGKDGVITVEEGKTTDTTLEFVEGMQFDKGYLSPYFITDQGAMEAVLDDAYLLIHEKKISNLRELLPVLEAVSQKGKPLLIIAEDVEGEALAALVVNKLRGVLNVAAVKAPGFGDRRKAMLGDIATLTGGTLISEDLGVKLESVTLEHLGRAKKVTADKDATTLVQGAGSSADVQKRIEQIRKSIESSTSDYDKEKLQERLAKLTGGVAIISVGASSEADMKQKKARVEDALHATRAAVEEGILPGGGVALLRTKEAVEAARSSAKGDEKIGVDIVLGVLDAPIKQIAGNGGLSGSVIADEVAQKGKNTGYDANAGEYVDMFKAGVIDPAKVVKTAITNAASIAGLLLTTEALVTNFDAKDDDKKAVVGSIRCAWPGSHRLKESIVPKDDDEERKAVLGYRAVILGALITGACTVTAAGIRWLPDKLIDFIRPAEIATQYVALRPVVDTAFAESSAIREIAPEKYVWRESQETRVRVPIGHTSICKCIVNVRNLGEFPLHLQHVEFEIGTSSWRVYSEGGESTAPVALDSTTYTTCNVGSGERDILLIGNIDLLIPAGSNRELPLLFWSNEVRDGRILHVFGRVVLLTHDGREIDAGFVDLTIHPENQPTANRKGG</sequence>
<dbReference type="NCBIfam" id="NF009487">
    <property type="entry name" value="PRK12849.1"/>
    <property type="match status" value="2"/>
</dbReference>
<dbReference type="NCBIfam" id="NF001533">
    <property type="entry name" value="PRK00364.2-4"/>
    <property type="match status" value="1"/>
</dbReference>
<dbReference type="OrthoDB" id="1733909at2759"/>
<keyword evidence="6" id="KW-0238">DNA-binding</keyword>
<dbReference type="PANTHER" id="PTHR45633">
    <property type="entry name" value="60 KDA HEAT SHOCK PROTEIN, MITOCHONDRIAL"/>
    <property type="match status" value="1"/>
</dbReference>
<evidence type="ECO:0000256" key="8">
    <source>
        <dbReference type="ARBA" id="ARBA00023186"/>
    </source>
</evidence>
<dbReference type="SUPFAM" id="SSF48592">
    <property type="entry name" value="GroEL equatorial domain-like"/>
    <property type="match status" value="2"/>
</dbReference>
<dbReference type="InterPro" id="IPR043128">
    <property type="entry name" value="Rev_trsase/Diguanyl_cyclase"/>
</dbReference>
<feature type="domain" description="Sigma-54 factor interaction" evidence="14">
    <location>
        <begin position="17"/>
        <end position="246"/>
    </location>
</feature>
<evidence type="ECO:0000256" key="3">
    <source>
        <dbReference type="ARBA" id="ARBA00022741"/>
    </source>
</evidence>
<dbReference type="InterPro" id="IPR003593">
    <property type="entry name" value="AAA+_ATPase"/>
</dbReference>
<evidence type="ECO:0000256" key="12">
    <source>
        <dbReference type="RuleBase" id="RU000418"/>
    </source>
</evidence>
<dbReference type="PRINTS" id="PR00298">
    <property type="entry name" value="CHAPERONIN60"/>
</dbReference>
<reference evidence="16" key="1">
    <citation type="submission" date="2022-10" db="EMBL/GenBank/DDBJ databases">
        <authorList>
            <person name="Chen Y."/>
            <person name="Dougan E. K."/>
            <person name="Chan C."/>
            <person name="Rhodes N."/>
            <person name="Thang M."/>
        </authorList>
    </citation>
    <scope>NUCLEOTIDE SEQUENCE</scope>
</reference>
<dbReference type="Pfam" id="PF11799">
    <property type="entry name" value="IMS_C"/>
    <property type="match status" value="1"/>
</dbReference>
<dbReference type="Pfam" id="PF00817">
    <property type="entry name" value="IMS"/>
    <property type="match status" value="1"/>
</dbReference>
<dbReference type="InterPro" id="IPR009057">
    <property type="entry name" value="Homeodomain-like_sf"/>
</dbReference>
<dbReference type="Gene3D" id="1.10.10.60">
    <property type="entry name" value="Homeodomain-like"/>
    <property type="match status" value="1"/>
</dbReference>
<dbReference type="InterPro" id="IPR027413">
    <property type="entry name" value="GROEL-like_equatorial_sf"/>
</dbReference>
<dbReference type="PROSITE" id="PS50173">
    <property type="entry name" value="UMUC"/>
    <property type="match status" value="1"/>
</dbReference>
<feature type="region of interest" description="Disordered" evidence="13">
    <location>
        <begin position="434"/>
        <end position="560"/>
    </location>
</feature>
<feature type="compositionally biased region" description="Basic and acidic residues" evidence="13">
    <location>
        <begin position="531"/>
        <end position="543"/>
    </location>
</feature>
<evidence type="ECO:0000256" key="10">
    <source>
        <dbReference type="ARBA" id="ARBA00073031"/>
    </source>
</evidence>
<evidence type="ECO:0000313" key="17">
    <source>
        <dbReference type="EMBL" id="CAL4785102.1"/>
    </source>
</evidence>
<dbReference type="EMBL" id="CAMXCT010002380">
    <property type="protein sequence ID" value="CAI3997790.1"/>
    <property type="molecule type" value="Genomic_DNA"/>
</dbReference>
<gene>
    <name evidence="16" type="ORF">C1SCF055_LOCUS24136</name>
</gene>
<dbReference type="CDD" id="cd03344">
    <property type="entry name" value="GroEL"/>
    <property type="match status" value="2"/>
</dbReference>
<keyword evidence="7" id="KW-0804">Transcription</keyword>
<dbReference type="GO" id="GO:0003684">
    <property type="term" value="F:damaged DNA binding"/>
    <property type="evidence" value="ECO:0007669"/>
    <property type="project" value="InterPro"/>
</dbReference>
<dbReference type="Gene3D" id="1.10.560.10">
    <property type="entry name" value="GroEL-like equatorial domain"/>
    <property type="match status" value="2"/>
</dbReference>
<dbReference type="Gene3D" id="3.50.7.10">
    <property type="entry name" value="GroEL"/>
    <property type="match status" value="2"/>
</dbReference>
<feature type="region of interest" description="Disordered" evidence="13">
    <location>
        <begin position="367"/>
        <end position="394"/>
    </location>
</feature>
<reference evidence="17 18" key="2">
    <citation type="submission" date="2024-05" db="EMBL/GenBank/DDBJ databases">
        <authorList>
            <person name="Chen Y."/>
            <person name="Shah S."/>
            <person name="Dougan E. K."/>
            <person name="Thang M."/>
            <person name="Chan C."/>
        </authorList>
    </citation>
    <scope>NUCLEOTIDE SEQUENCE [LARGE SCALE GENOMIC DNA]</scope>
</reference>
<keyword evidence="8" id="KW-0143">Chaperone</keyword>
<dbReference type="InterPro" id="IPR025944">
    <property type="entry name" value="Sigma_54_int_dom_CS"/>
</dbReference>
<dbReference type="Gene3D" id="3.40.50.300">
    <property type="entry name" value="P-loop containing nucleotide triphosphate hydrolases"/>
    <property type="match status" value="1"/>
</dbReference>
<feature type="domain" description="UmuC" evidence="15">
    <location>
        <begin position="1074"/>
        <end position="1257"/>
    </location>
</feature>
<dbReference type="NCBIfam" id="NF001531">
    <property type="entry name" value="PRK00364.2-2"/>
    <property type="match status" value="1"/>
</dbReference>
<evidence type="ECO:0000256" key="1">
    <source>
        <dbReference type="ARBA" id="ARBA00006607"/>
    </source>
</evidence>
<keyword evidence="3" id="KW-0547">Nucleotide-binding</keyword>
<dbReference type="NCBIfam" id="TIGR02348">
    <property type="entry name" value="GroEL"/>
    <property type="match status" value="2"/>
</dbReference>
<dbReference type="Gene3D" id="3.40.1170.60">
    <property type="match status" value="1"/>
</dbReference>
<evidence type="ECO:0000256" key="4">
    <source>
        <dbReference type="ARBA" id="ARBA00022840"/>
    </source>
</evidence>
<dbReference type="GO" id="GO:0043565">
    <property type="term" value="F:sequence-specific DNA binding"/>
    <property type="evidence" value="ECO:0007669"/>
    <property type="project" value="InterPro"/>
</dbReference>
<dbReference type="Pfam" id="PF00118">
    <property type="entry name" value="Cpn60_TCP1"/>
    <property type="match status" value="2"/>
</dbReference>
<dbReference type="GO" id="GO:0042026">
    <property type="term" value="P:protein refolding"/>
    <property type="evidence" value="ECO:0007669"/>
    <property type="project" value="InterPro"/>
</dbReference>
<dbReference type="InterPro" id="IPR001126">
    <property type="entry name" value="UmuC"/>
</dbReference>
<protein>
    <recommendedName>
        <fullName evidence="10">20 kDa chaperonin, chloroplastic</fullName>
    </recommendedName>
    <alternativeName>
        <fullName evidence="9">Chaperonin 10</fullName>
    </alternativeName>
    <alternativeName>
        <fullName evidence="11">Protein Cpn21</fullName>
    </alternativeName>
</protein>
<dbReference type="Pfam" id="PF25601">
    <property type="entry name" value="AAA_lid_14"/>
    <property type="match status" value="1"/>
</dbReference>
<keyword evidence="18" id="KW-1185">Reference proteome</keyword>
<name>A0A9P1G4R0_9DINO</name>
<dbReference type="NCBIfam" id="NF009489">
    <property type="entry name" value="PRK12851.1"/>
    <property type="match status" value="2"/>
</dbReference>
<keyword evidence="4" id="KW-0067">ATP-binding</keyword>
<dbReference type="FunFam" id="3.40.50.300:FF:000006">
    <property type="entry name" value="DNA-binding transcriptional regulator NtrC"/>
    <property type="match status" value="1"/>
</dbReference>
<dbReference type="PROSITE" id="PS00676">
    <property type="entry name" value="SIGMA54_INTERACT_2"/>
    <property type="match status" value="1"/>
</dbReference>
<dbReference type="Proteomes" id="UP001152797">
    <property type="component" value="Unassembled WGS sequence"/>
</dbReference>
<dbReference type="Gene3D" id="3.30.70.270">
    <property type="match status" value="1"/>
</dbReference>
<evidence type="ECO:0000256" key="7">
    <source>
        <dbReference type="ARBA" id="ARBA00023163"/>
    </source>
</evidence>
<dbReference type="NCBIfam" id="NF000592">
    <property type="entry name" value="PRK00013.1"/>
    <property type="match status" value="2"/>
</dbReference>
<dbReference type="PRINTS" id="PR01590">
    <property type="entry name" value="HTHFIS"/>
</dbReference>
<keyword evidence="5" id="KW-0805">Transcription regulation</keyword>
<evidence type="ECO:0000256" key="9">
    <source>
        <dbReference type="ARBA" id="ARBA00031971"/>
    </source>
</evidence>
<feature type="region of interest" description="Disordered" evidence="13">
    <location>
        <begin position="259"/>
        <end position="282"/>
    </location>
</feature>
<evidence type="ECO:0000259" key="15">
    <source>
        <dbReference type="PROSITE" id="PS50173"/>
    </source>
</evidence>
<comment type="similarity">
    <text evidence="1 12">Belongs to the chaperonin (HSP60) family.</text>
</comment>
<organism evidence="16">
    <name type="scientific">Cladocopium goreaui</name>
    <dbReference type="NCBI Taxonomy" id="2562237"/>
    <lineage>
        <taxon>Eukaryota</taxon>
        <taxon>Sar</taxon>
        <taxon>Alveolata</taxon>
        <taxon>Dinophyceae</taxon>
        <taxon>Suessiales</taxon>
        <taxon>Symbiodiniaceae</taxon>
        <taxon>Cladocopium</taxon>
    </lineage>
</organism>
<dbReference type="HAMAP" id="MF_00580">
    <property type="entry name" value="CH10"/>
    <property type="match status" value="1"/>
</dbReference>
<dbReference type="NCBIfam" id="NF009488">
    <property type="entry name" value="PRK12850.1"/>
    <property type="match status" value="2"/>
</dbReference>
<accession>A0A9P1G4R0</accession>
<dbReference type="InterPro" id="IPR058031">
    <property type="entry name" value="AAA_lid_NorR"/>
</dbReference>
<dbReference type="InterPro" id="IPR001844">
    <property type="entry name" value="Cpn60/GroEL"/>
</dbReference>
<dbReference type="InterPro" id="IPR002423">
    <property type="entry name" value="Cpn60/GroEL/TCP-1"/>
</dbReference>
<dbReference type="HAMAP" id="MF_00600">
    <property type="entry name" value="CH60"/>
    <property type="match status" value="2"/>
</dbReference>
<dbReference type="PROSITE" id="PS00688">
    <property type="entry name" value="SIGMA54_INTERACT_3"/>
    <property type="match status" value="1"/>
</dbReference>
<dbReference type="InterPro" id="IPR027409">
    <property type="entry name" value="GroEL-like_apical_dom_sf"/>
</dbReference>
<dbReference type="SMART" id="SM00382">
    <property type="entry name" value="AAA"/>
    <property type="match status" value="1"/>
</dbReference>
<evidence type="ECO:0000259" key="14">
    <source>
        <dbReference type="PROSITE" id="PS50045"/>
    </source>
</evidence>
<dbReference type="InterPro" id="IPR027410">
    <property type="entry name" value="TCP-1-like_intermed_sf"/>
</dbReference>
<evidence type="ECO:0000256" key="13">
    <source>
        <dbReference type="SAM" id="MobiDB-lite"/>
    </source>
</evidence>
<comment type="similarity">
    <text evidence="2">Belongs to the GroES chaperonin family.</text>
</comment>
<dbReference type="InterPro" id="IPR025943">
    <property type="entry name" value="Sigma_54_int_dom_ATP-bd_2"/>
</dbReference>
<dbReference type="InterPro" id="IPR043502">
    <property type="entry name" value="DNA/RNA_pol_sf"/>
</dbReference>
<dbReference type="SUPFAM" id="SSF56672">
    <property type="entry name" value="DNA/RNA polymerases"/>
    <property type="match status" value="1"/>
</dbReference>
<dbReference type="SUPFAM" id="SSF46689">
    <property type="entry name" value="Homeodomain-like"/>
    <property type="match status" value="1"/>
</dbReference>
<dbReference type="SMART" id="SM00883">
    <property type="entry name" value="Cpn10"/>
    <property type="match status" value="1"/>
</dbReference>
<evidence type="ECO:0000256" key="6">
    <source>
        <dbReference type="ARBA" id="ARBA00023125"/>
    </source>
</evidence>
<dbReference type="Gene3D" id="3.30.260.10">
    <property type="entry name" value="TCP-1-like chaperonin intermediate domain"/>
    <property type="match status" value="2"/>
</dbReference>
<dbReference type="Gene3D" id="2.30.33.40">
    <property type="entry name" value="GroES chaperonin"/>
    <property type="match status" value="1"/>
</dbReference>
<evidence type="ECO:0000313" key="18">
    <source>
        <dbReference type="Proteomes" id="UP001152797"/>
    </source>
</evidence>
<dbReference type="InterPro" id="IPR018370">
    <property type="entry name" value="Chaperonin_Cpn60_CS"/>
</dbReference>
<proteinExistence type="inferred from homology"/>
<dbReference type="InterPro" id="IPR037124">
    <property type="entry name" value="Chaperonin_GroES_sf"/>
</dbReference>
<dbReference type="CDD" id="cd00424">
    <property type="entry name" value="PolY"/>
    <property type="match status" value="1"/>
</dbReference>
<dbReference type="Gene3D" id="1.10.150.20">
    <property type="entry name" value="5' to 3' exonuclease, C-terminal subdomain"/>
    <property type="match status" value="1"/>
</dbReference>
<dbReference type="GO" id="GO:0005524">
    <property type="term" value="F:ATP binding"/>
    <property type="evidence" value="ECO:0007669"/>
    <property type="project" value="UniProtKB-KW"/>
</dbReference>
<dbReference type="InterPro" id="IPR027417">
    <property type="entry name" value="P-loop_NTPase"/>
</dbReference>
<evidence type="ECO:0000256" key="11">
    <source>
        <dbReference type="ARBA" id="ARBA00079398"/>
    </source>
</evidence>
<dbReference type="Gene3D" id="1.10.8.60">
    <property type="match status" value="1"/>
</dbReference>
<dbReference type="InterPro" id="IPR011032">
    <property type="entry name" value="GroES-like_sf"/>
</dbReference>
<feature type="compositionally biased region" description="Basic and acidic residues" evidence="13">
    <location>
        <begin position="448"/>
        <end position="458"/>
    </location>
</feature>
<dbReference type="Pfam" id="PF00158">
    <property type="entry name" value="Sigma54_activat"/>
    <property type="match status" value="1"/>
</dbReference>
<dbReference type="FunFam" id="3.50.7.10:FF:000001">
    <property type="entry name" value="60 kDa chaperonin"/>
    <property type="match status" value="2"/>
</dbReference>
<dbReference type="InterPro" id="IPR002197">
    <property type="entry name" value="HTH_Fis"/>
</dbReference>
<dbReference type="InterPro" id="IPR020818">
    <property type="entry name" value="Chaperonin_GroES"/>
</dbReference>